<sequence>MIKHTLNKQPLQTYDLTVTIPWEDIQAQYKKAFSTVLSQFEFEGFRKGKVPPAIGEKHIKKDTVYQQLIHSFIPTVYEEIIKKENLKPIVNPKINLIKAKENEAWELKITVAQKPDILLK</sequence>
<evidence type="ECO:0000313" key="3">
    <source>
        <dbReference type="Proteomes" id="UP000229401"/>
    </source>
</evidence>
<dbReference type="EMBL" id="PFLI01000042">
    <property type="protein sequence ID" value="PIY72410.1"/>
    <property type="molecule type" value="Genomic_DNA"/>
</dbReference>
<feature type="domain" description="Trigger factor ribosome-binding bacterial" evidence="1">
    <location>
        <begin position="5"/>
        <end position="119"/>
    </location>
</feature>
<dbReference type="Proteomes" id="UP000229401">
    <property type="component" value="Unassembled WGS sequence"/>
</dbReference>
<dbReference type="AlphaFoldDB" id="A0A2M7QKN1"/>
<dbReference type="Gene3D" id="3.30.70.1050">
    <property type="entry name" value="Trigger factor ribosome-binding domain"/>
    <property type="match status" value="1"/>
</dbReference>
<organism evidence="2 3">
    <name type="scientific">Candidatus Roizmanbacteria bacterium CG_4_10_14_0_8_um_filter_33_9</name>
    <dbReference type="NCBI Taxonomy" id="1974826"/>
    <lineage>
        <taxon>Bacteria</taxon>
        <taxon>Candidatus Roizmaniibacteriota</taxon>
    </lineage>
</organism>
<evidence type="ECO:0000259" key="1">
    <source>
        <dbReference type="Pfam" id="PF05697"/>
    </source>
</evidence>
<dbReference type="GO" id="GO:0043022">
    <property type="term" value="F:ribosome binding"/>
    <property type="evidence" value="ECO:0007669"/>
    <property type="project" value="TreeGrafter"/>
</dbReference>
<proteinExistence type="predicted"/>
<name>A0A2M7QKN1_9BACT</name>
<accession>A0A2M7QKN1</accession>
<comment type="caution">
    <text evidence="2">The sequence shown here is derived from an EMBL/GenBank/DDBJ whole genome shotgun (WGS) entry which is preliminary data.</text>
</comment>
<feature type="non-terminal residue" evidence="2">
    <location>
        <position position="120"/>
    </location>
</feature>
<dbReference type="PANTHER" id="PTHR30560:SF3">
    <property type="entry name" value="TRIGGER FACTOR-LIKE PROTEIN TIG, CHLOROPLASTIC"/>
    <property type="match status" value="1"/>
</dbReference>
<gene>
    <name evidence="2" type="ORF">COY87_01105</name>
</gene>
<dbReference type="GO" id="GO:0043335">
    <property type="term" value="P:protein unfolding"/>
    <property type="evidence" value="ECO:0007669"/>
    <property type="project" value="TreeGrafter"/>
</dbReference>
<dbReference type="GO" id="GO:0044183">
    <property type="term" value="F:protein folding chaperone"/>
    <property type="evidence" value="ECO:0007669"/>
    <property type="project" value="TreeGrafter"/>
</dbReference>
<dbReference type="InterPro" id="IPR008881">
    <property type="entry name" value="Trigger_fac_ribosome-bd_bac"/>
</dbReference>
<dbReference type="GO" id="GO:0051083">
    <property type="term" value="P:'de novo' cotranslational protein folding"/>
    <property type="evidence" value="ECO:0007669"/>
    <property type="project" value="TreeGrafter"/>
</dbReference>
<dbReference type="InterPro" id="IPR005215">
    <property type="entry name" value="Trig_fac"/>
</dbReference>
<dbReference type="GO" id="GO:0015031">
    <property type="term" value="P:protein transport"/>
    <property type="evidence" value="ECO:0007669"/>
    <property type="project" value="InterPro"/>
</dbReference>
<dbReference type="InterPro" id="IPR036611">
    <property type="entry name" value="Trigger_fac_ribosome-bd_sf"/>
</dbReference>
<dbReference type="PANTHER" id="PTHR30560">
    <property type="entry name" value="TRIGGER FACTOR CHAPERONE AND PEPTIDYL-PROLYL CIS/TRANS ISOMERASE"/>
    <property type="match status" value="1"/>
</dbReference>
<dbReference type="Pfam" id="PF05697">
    <property type="entry name" value="Trigger_N"/>
    <property type="match status" value="1"/>
</dbReference>
<reference evidence="3" key="1">
    <citation type="submission" date="2017-09" db="EMBL/GenBank/DDBJ databases">
        <title>Depth-based differentiation of microbial function through sediment-hosted aquifers and enrichment of novel symbionts in the deep terrestrial subsurface.</title>
        <authorList>
            <person name="Probst A.J."/>
            <person name="Ladd B."/>
            <person name="Jarett J.K."/>
            <person name="Geller-Mcgrath D.E."/>
            <person name="Sieber C.M.K."/>
            <person name="Emerson J.B."/>
            <person name="Anantharaman K."/>
            <person name="Thomas B.C."/>
            <person name="Malmstrom R."/>
            <person name="Stieglmeier M."/>
            <person name="Klingl A."/>
            <person name="Woyke T."/>
            <person name="Ryan C.M."/>
            <person name="Banfield J.F."/>
        </authorList>
    </citation>
    <scope>NUCLEOTIDE SEQUENCE [LARGE SCALE GENOMIC DNA]</scope>
</reference>
<evidence type="ECO:0000313" key="2">
    <source>
        <dbReference type="EMBL" id="PIY72410.1"/>
    </source>
</evidence>
<protein>
    <recommendedName>
        <fullName evidence="1">Trigger factor ribosome-binding bacterial domain-containing protein</fullName>
    </recommendedName>
</protein>
<dbReference type="SUPFAM" id="SSF102735">
    <property type="entry name" value="Trigger factor ribosome-binding domain"/>
    <property type="match status" value="1"/>
</dbReference>
<dbReference type="GO" id="GO:0003755">
    <property type="term" value="F:peptidyl-prolyl cis-trans isomerase activity"/>
    <property type="evidence" value="ECO:0007669"/>
    <property type="project" value="TreeGrafter"/>
</dbReference>